<keyword evidence="2" id="KW-1133">Transmembrane helix</keyword>
<dbReference type="EMBL" id="BGZK01000494">
    <property type="protein sequence ID" value="GBP47044.1"/>
    <property type="molecule type" value="Genomic_DNA"/>
</dbReference>
<keyword evidence="2" id="KW-0812">Transmembrane</keyword>
<evidence type="ECO:0000256" key="1">
    <source>
        <dbReference type="SAM" id="MobiDB-lite"/>
    </source>
</evidence>
<reference evidence="3 4" key="1">
    <citation type="journal article" date="2019" name="Commun. Biol.">
        <title>The bagworm genome reveals a unique fibroin gene that provides high tensile strength.</title>
        <authorList>
            <person name="Kono N."/>
            <person name="Nakamura H."/>
            <person name="Ohtoshi R."/>
            <person name="Tomita M."/>
            <person name="Numata K."/>
            <person name="Arakawa K."/>
        </authorList>
    </citation>
    <scope>NUCLEOTIDE SEQUENCE [LARGE SCALE GENOMIC DNA]</scope>
</reference>
<organism evidence="3 4">
    <name type="scientific">Eumeta variegata</name>
    <name type="common">Bagworm moth</name>
    <name type="synonym">Eumeta japonica</name>
    <dbReference type="NCBI Taxonomy" id="151549"/>
    <lineage>
        <taxon>Eukaryota</taxon>
        <taxon>Metazoa</taxon>
        <taxon>Ecdysozoa</taxon>
        <taxon>Arthropoda</taxon>
        <taxon>Hexapoda</taxon>
        <taxon>Insecta</taxon>
        <taxon>Pterygota</taxon>
        <taxon>Neoptera</taxon>
        <taxon>Endopterygota</taxon>
        <taxon>Lepidoptera</taxon>
        <taxon>Glossata</taxon>
        <taxon>Ditrysia</taxon>
        <taxon>Tineoidea</taxon>
        <taxon>Psychidae</taxon>
        <taxon>Oiketicinae</taxon>
        <taxon>Eumeta</taxon>
    </lineage>
</organism>
<evidence type="ECO:0000256" key="2">
    <source>
        <dbReference type="SAM" id="Phobius"/>
    </source>
</evidence>
<dbReference type="AlphaFoldDB" id="A0A4C1WA83"/>
<evidence type="ECO:0000313" key="4">
    <source>
        <dbReference type="Proteomes" id="UP000299102"/>
    </source>
</evidence>
<feature type="region of interest" description="Disordered" evidence="1">
    <location>
        <begin position="1"/>
        <end position="27"/>
    </location>
</feature>
<sequence>MRASKSAQRVTLDPYASASESRCGDTDRRTAYGCAWSKTGRATLERLIHIVIPSAIFMLLYVPRTAQHRLAE</sequence>
<accession>A0A4C1WA83</accession>
<evidence type="ECO:0000313" key="3">
    <source>
        <dbReference type="EMBL" id="GBP47044.1"/>
    </source>
</evidence>
<keyword evidence="2" id="KW-0472">Membrane</keyword>
<protein>
    <submittedName>
        <fullName evidence="3">Uncharacterized protein</fullName>
    </submittedName>
</protein>
<gene>
    <name evidence="3" type="ORF">EVAR_29646_1</name>
</gene>
<feature type="transmembrane region" description="Helical" evidence="2">
    <location>
        <begin position="47"/>
        <end position="63"/>
    </location>
</feature>
<comment type="caution">
    <text evidence="3">The sequence shown here is derived from an EMBL/GenBank/DDBJ whole genome shotgun (WGS) entry which is preliminary data.</text>
</comment>
<proteinExistence type="predicted"/>
<keyword evidence="4" id="KW-1185">Reference proteome</keyword>
<name>A0A4C1WA83_EUMVA</name>
<dbReference type="Proteomes" id="UP000299102">
    <property type="component" value="Unassembled WGS sequence"/>
</dbReference>